<dbReference type="Proteomes" id="UP000636793">
    <property type="component" value="Unassembled WGS sequence"/>
</dbReference>
<proteinExistence type="predicted"/>
<name>A0A916SZ64_9MICO</name>
<evidence type="ECO:0000313" key="2">
    <source>
        <dbReference type="EMBL" id="GGB20289.1"/>
    </source>
</evidence>
<comment type="caution">
    <text evidence="2">The sequence shown here is derived from an EMBL/GenBank/DDBJ whole genome shotgun (WGS) entry which is preliminary data.</text>
</comment>
<dbReference type="AlphaFoldDB" id="A0A916SZ64"/>
<dbReference type="PANTHER" id="PTHR43317:SF3">
    <property type="entry name" value="BLR2883 PROTEIN"/>
    <property type="match status" value="1"/>
</dbReference>
<dbReference type="SUPFAM" id="SSF53335">
    <property type="entry name" value="S-adenosyl-L-methionine-dependent methyltransferases"/>
    <property type="match status" value="1"/>
</dbReference>
<sequence length="241" mass="26299">MHNTPVNYEIGTVAEVRRAVTTRGEVVLRRRPAAVDDAILELRVNGVFVMDDRHTDTEWALATEALALATEPRRVLVGGLGLGFTARALLADPRVQLVDVAEIEEALIDWTCDGIVPDHGMLSDDRLRIAHADIADAIRDVPAASYDLVLLDVDNGPGYLVYDENAPIYRAPFLRRLRDVLVPDGVVVVWSASASADLHAAMAATFHSAEERAIDVRLGERAEQYFLYVGQSTTVANASSL</sequence>
<reference evidence="2" key="2">
    <citation type="submission" date="2020-09" db="EMBL/GenBank/DDBJ databases">
        <authorList>
            <person name="Sun Q."/>
            <person name="Zhou Y."/>
        </authorList>
    </citation>
    <scope>NUCLEOTIDE SEQUENCE</scope>
    <source>
        <strain evidence="2">CGMCC 1.15085</strain>
    </source>
</reference>
<organism evidence="2 3">
    <name type="scientific">Flexivirga endophytica</name>
    <dbReference type="NCBI Taxonomy" id="1849103"/>
    <lineage>
        <taxon>Bacteria</taxon>
        <taxon>Bacillati</taxon>
        <taxon>Actinomycetota</taxon>
        <taxon>Actinomycetes</taxon>
        <taxon>Micrococcales</taxon>
        <taxon>Dermacoccaceae</taxon>
        <taxon>Flexivirga</taxon>
    </lineage>
</organism>
<dbReference type="InterPro" id="IPR029063">
    <property type="entry name" value="SAM-dependent_MTases_sf"/>
</dbReference>
<dbReference type="PANTHER" id="PTHR43317">
    <property type="entry name" value="THERMOSPERMINE SYNTHASE ACAULIS5"/>
    <property type="match status" value="1"/>
</dbReference>
<dbReference type="EMBL" id="BMHI01000001">
    <property type="protein sequence ID" value="GGB20289.1"/>
    <property type="molecule type" value="Genomic_DNA"/>
</dbReference>
<evidence type="ECO:0000313" key="3">
    <source>
        <dbReference type="Proteomes" id="UP000636793"/>
    </source>
</evidence>
<evidence type="ECO:0000256" key="1">
    <source>
        <dbReference type="ARBA" id="ARBA00023115"/>
    </source>
</evidence>
<dbReference type="Gene3D" id="3.40.50.150">
    <property type="entry name" value="Vaccinia Virus protein VP39"/>
    <property type="match status" value="1"/>
</dbReference>
<gene>
    <name evidence="2" type="ORF">GCM10011492_07740</name>
</gene>
<protein>
    <submittedName>
        <fullName evidence="2">Spermidine synthase</fullName>
    </submittedName>
</protein>
<keyword evidence="3" id="KW-1185">Reference proteome</keyword>
<dbReference type="Pfam" id="PF01564">
    <property type="entry name" value="Spermine_synth"/>
    <property type="match status" value="1"/>
</dbReference>
<keyword evidence="1" id="KW-0620">Polyamine biosynthesis</keyword>
<dbReference type="GO" id="GO:0006596">
    <property type="term" value="P:polyamine biosynthetic process"/>
    <property type="evidence" value="ECO:0007669"/>
    <property type="project" value="UniProtKB-KW"/>
</dbReference>
<reference evidence="2" key="1">
    <citation type="journal article" date="2014" name="Int. J. Syst. Evol. Microbiol.">
        <title>Complete genome sequence of Corynebacterium casei LMG S-19264T (=DSM 44701T), isolated from a smear-ripened cheese.</title>
        <authorList>
            <consortium name="US DOE Joint Genome Institute (JGI-PGF)"/>
            <person name="Walter F."/>
            <person name="Albersmeier A."/>
            <person name="Kalinowski J."/>
            <person name="Ruckert C."/>
        </authorList>
    </citation>
    <scope>NUCLEOTIDE SEQUENCE</scope>
    <source>
        <strain evidence="2">CGMCC 1.15085</strain>
    </source>
</reference>
<accession>A0A916SZ64</accession>
<dbReference type="RefSeq" id="WP_188835596.1">
    <property type="nucleotide sequence ID" value="NZ_BMHI01000001.1"/>
</dbReference>